<dbReference type="SMART" id="SM00530">
    <property type="entry name" value="HTH_XRE"/>
    <property type="match status" value="1"/>
</dbReference>
<dbReference type="Pfam" id="PF01381">
    <property type="entry name" value="HTH_3"/>
    <property type="match status" value="1"/>
</dbReference>
<dbReference type="NCBIfam" id="TIGR02612">
    <property type="entry name" value="mob_myst_A"/>
    <property type="match status" value="1"/>
</dbReference>
<dbReference type="EMBL" id="CP059732">
    <property type="protein sequence ID" value="QMW01707.1"/>
    <property type="molecule type" value="Genomic_DNA"/>
</dbReference>
<accession>A0A7G5GS65</accession>
<feature type="domain" description="HTH cro/C1-type" evidence="1">
    <location>
        <begin position="31"/>
        <end position="88"/>
    </location>
</feature>
<dbReference type="KEGG" id="sfol:H3H32_27720"/>
<dbReference type="RefSeq" id="WP_182458986.1">
    <property type="nucleotide sequence ID" value="NZ_CP059732.1"/>
</dbReference>
<dbReference type="Proteomes" id="UP000515369">
    <property type="component" value="Chromosome"/>
</dbReference>
<dbReference type="AlphaFoldDB" id="A0A7G5GS65"/>
<evidence type="ECO:0000313" key="3">
    <source>
        <dbReference type="Proteomes" id="UP000515369"/>
    </source>
</evidence>
<keyword evidence="3" id="KW-1185">Reference proteome</keyword>
<dbReference type="GO" id="GO:0003677">
    <property type="term" value="F:DNA binding"/>
    <property type="evidence" value="ECO:0007669"/>
    <property type="project" value="InterPro"/>
</dbReference>
<protein>
    <submittedName>
        <fullName evidence="2">Mobile mystery protein A</fullName>
    </submittedName>
</protein>
<dbReference type="Gene3D" id="1.10.260.40">
    <property type="entry name" value="lambda repressor-like DNA-binding domains"/>
    <property type="match status" value="1"/>
</dbReference>
<name>A0A7G5GS65_9BACT</name>
<gene>
    <name evidence="2" type="ORF">H3H32_27720</name>
</gene>
<dbReference type="PROSITE" id="PS50943">
    <property type="entry name" value="HTH_CROC1"/>
    <property type="match status" value="1"/>
</dbReference>
<dbReference type="InterPro" id="IPR013435">
    <property type="entry name" value="Mobile_mystery_prot_A"/>
</dbReference>
<evidence type="ECO:0000313" key="2">
    <source>
        <dbReference type="EMBL" id="QMW01707.1"/>
    </source>
</evidence>
<reference evidence="2 3" key="1">
    <citation type="submission" date="2020-07" db="EMBL/GenBank/DDBJ databases">
        <title>Spirosoma foliorum sp. nov., isolated from the leaves on the Nejang mountain Korea, Republic of.</title>
        <authorList>
            <person name="Ho H."/>
            <person name="Lee Y.-J."/>
            <person name="Nurcahyanto D.-A."/>
            <person name="Kim S.-G."/>
        </authorList>
    </citation>
    <scope>NUCLEOTIDE SEQUENCE [LARGE SCALE GENOMIC DNA]</scope>
    <source>
        <strain evidence="2 3">PL0136</strain>
    </source>
</reference>
<evidence type="ECO:0000259" key="1">
    <source>
        <dbReference type="PROSITE" id="PS50943"/>
    </source>
</evidence>
<dbReference type="SUPFAM" id="SSF47413">
    <property type="entry name" value="lambda repressor-like DNA-binding domains"/>
    <property type="match status" value="1"/>
</dbReference>
<dbReference type="InterPro" id="IPR010982">
    <property type="entry name" value="Lambda_DNA-bd_dom_sf"/>
</dbReference>
<dbReference type="InterPro" id="IPR001387">
    <property type="entry name" value="Cro/C1-type_HTH"/>
</dbReference>
<proteinExistence type="predicted"/>
<sequence length="151" mass="17766">MTYWDRKLIREQLDQKLKTQLAAFYTDQGWIKLIREALGMSTQQLAKRVGIDQSRISRLENAEIDGDLKLSSLKKIADALDMQFVYGFVPKNSLESMVREQARKIALKRMGRVNHTMRLEEQELTNDEKMKSFDDLVQKILIENPKDFWDQ</sequence>
<dbReference type="CDD" id="cd00093">
    <property type="entry name" value="HTH_XRE"/>
    <property type="match status" value="1"/>
</dbReference>
<organism evidence="2 3">
    <name type="scientific">Spirosoma foliorum</name>
    <dbReference type="NCBI Taxonomy" id="2710596"/>
    <lineage>
        <taxon>Bacteria</taxon>
        <taxon>Pseudomonadati</taxon>
        <taxon>Bacteroidota</taxon>
        <taxon>Cytophagia</taxon>
        <taxon>Cytophagales</taxon>
        <taxon>Cytophagaceae</taxon>
        <taxon>Spirosoma</taxon>
    </lineage>
</organism>